<dbReference type="InterPro" id="IPR005123">
    <property type="entry name" value="Oxoglu/Fe-dep_dioxygenase_dom"/>
</dbReference>
<proteinExistence type="predicted"/>
<evidence type="ECO:0000259" key="9">
    <source>
        <dbReference type="PROSITE" id="PS51471"/>
    </source>
</evidence>
<evidence type="ECO:0000313" key="10">
    <source>
        <dbReference type="EMBL" id="TRO65383.1"/>
    </source>
</evidence>
<dbReference type="PANTHER" id="PTHR31212">
    <property type="entry name" value="ALPHA-KETOGLUTARATE-DEPENDENT DIOXYGENASE ALKB HOMOLOG 3"/>
    <property type="match status" value="1"/>
</dbReference>
<dbReference type="SUPFAM" id="SSF51197">
    <property type="entry name" value="Clavaminate synthase-like"/>
    <property type="match status" value="1"/>
</dbReference>
<dbReference type="Proteomes" id="UP000315131">
    <property type="component" value="Unassembled WGS sequence"/>
</dbReference>
<dbReference type="OrthoDB" id="190276at2"/>
<keyword evidence="7" id="KW-0408">Iron</keyword>
<keyword evidence="6" id="KW-0560">Oxidoreductase</keyword>
<dbReference type="GO" id="GO:0016787">
    <property type="term" value="F:hydrolase activity"/>
    <property type="evidence" value="ECO:0007669"/>
    <property type="project" value="UniProtKB-ARBA"/>
</dbReference>
<keyword evidence="8" id="KW-0234">DNA repair</keyword>
<evidence type="ECO:0000313" key="11">
    <source>
        <dbReference type="Proteomes" id="UP000315131"/>
    </source>
</evidence>
<dbReference type="Gene3D" id="2.60.120.590">
    <property type="entry name" value="Alpha-ketoglutarate-dependent dioxygenase AlkB-like"/>
    <property type="match status" value="1"/>
</dbReference>
<keyword evidence="5 10" id="KW-0223">Dioxygenase</keyword>
<comment type="caution">
    <text evidence="10">The sequence shown here is derived from an EMBL/GenBank/DDBJ whole genome shotgun (WGS) entry which is preliminary data.</text>
</comment>
<organism evidence="10 11">
    <name type="scientific">Christiangramia sabulilitoris</name>
    <dbReference type="NCBI Taxonomy" id="2583991"/>
    <lineage>
        <taxon>Bacteria</taxon>
        <taxon>Pseudomonadati</taxon>
        <taxon>Bacteroidota</taxon>
        <taxon>Flavobacteriia</taxon>
        <taxon>Flavobacteriales</taxon>
        <taxon>Flavobacteriaceae</taxon>
        <taxon>Christiangramia</taxon>
    </lineage>
</organism>
<keyword evidence="4" id="KW-0460">Magnesium</keyword>
<evidence type="ECO:0000256" key="1">
    <source>
        <dbReference type="ARBA" id="ARBA00001954"/>
    </source>
</evidence>
<evidence type="ECO:0000256" key="5">
    <source>
        <dbReference type="ARBA" id="ARBA00022964"/>
    </source>
</evidence>
<dbReference type="AlphaFoldDB" id="A0A550I324"/>
<dbReference type="InterPro" id="IPR032854">
    <property type="entry name" value="ALKBH3"/>
</dbReference>
<name>A0A550I324_9FLAO</name>
<dbReference type="FunFam" id="2.60.120.590:FF:000004">
    <property type="entry name" value="DNA oxidative demethylase ALKBH2"/>
    <property type="match status" value="1"/>
</dbReference>
<sequence>MEKQTFNLKDAKVEYYQYFLTKKNADRYLTQLLKYEKWRHDKIKLFGREIFQPRLTALFGESGKSYTYSGLEMKPVSFTSELEEIRTNCEKVCNSSFNVCLANLYRDGSDSMGWHSDNEKELGDEPVIASVSLGAERIFHIKHKTDKSETQKIRLHHGSLLIMKGKTQESWKHQLPKSKRVVSPRVNLTFRRIY</sequence>
<evidence type="ECO:0000256" key="8">
    <source>
        <dbReference type="ARBA" id="ARBA00023204"/>
    </source>
</evidence>
<dbReference type="GO" id="GO:0051213">
    <property type="term" value="F:dioxygenase activity"/>
    <property type="evidence" value="ECO:0007669"/>
    <property type="project" value="UniProtKB-KW"/>
</dbReference>
<dbReference type="InterPro" id="IPR037151">
    <property type="entry name" value="AlkB-like_sf"/>
</dbReference>
<dbReference type="Pfam" id="PF13532">
    <property type="entry name" value="2OG-FeII_Oxy_2"/>
    <property type="match status" value="1"/>
</dbReference>
<dbReference type="EMBL" id="VHSF01000002">
    <property type="protein sequence ID" value="TRO65383.1"/>
    <property type="molecule type" value="Genomic_DNA"/>
</dbReference>
<dbReference type="InterPro" id="IPR027450">
    <property type="entry name" value="AlkB-like"/>
</dbReference>
<protein>
    <submittedName>
        <fullName evidence="10">Alpha-ketoglutarate-dependent dioxygenase AlkB</fullName>
    </submittedName>
</protein>
<evidence type="ECO:0000256" key="4">
    <source>
        <dbReference type="ARBA" id="ARBA00022842"/>
    </source>
</evidence>
<comment type="cofactor">
    <cofactor evidence="1">
        <name>Fe(2+)</name>
        <dbReference type="ChEBI" id="CHEBI:29033"/>
    </cofactor>
</comment>
<gene>
    <name evidence="10" type="ORF">FGM01_08215</name>
</gene>
<keyword evidence="11" id="KW-1185">Reference proteome</keyword>
<evidence type="ECO:0000256" key="2">
    <source>
        <dbReference type="ARBA" id="ARBA00022723"/>
    </source>
</evidence>
<feature type="domain" description="Fe2OG dioxygenase" evidence="9">
    <location>
        <begin position="96"/>
        <end position="194"/>
    </location>
</feature>
<evidence type="ECO:0000256" key="3">
    <source>
        <dbReference type="ARBA" id="ARBA00022763"/>
    </source>
</evidence>
<keyword evidence="2" id="KW-0479">Metal-binding</keyword>
<keyword evidence="3" id="KW-0227">DNA damage</keyword>
<dbReference type="GO" id="GO:0046872">
    <property type="term" value="F:metal ion binding"/>
    <property type="evidence" value="ECO:0007669"/>
    <property type="project" value="UniProtKB-KW"/>
</dbReference>
<accession>A0A550I324</accession>
<dbReference type="RefSeq" id="WP_143410702.1">
    <property type="nucleotide sequence ID" value="NZ_VHSF01000002.1"/>
</dbReference>
<reference evidence="10 11" key="1">
    <citation type="submission" date="2019-06" db="EMBL/GenBank/DDBJ databases">
        <title>Gramella sabulilitoris sp. nov., isolated from a marine sand.</title>
        <authorList>
            <person name="Yoon J.-H."/>
        </authorList>
    </citation>
    <scope>NUCLEOTIDE SEQUENCE [LARGE SCALE GENOMIC DNA]</scope>
    <source>
        <strain evidence="10 11">HSMS-1</strain>
    </source>
</reference>
<dbReference type="GO" id="GO:0006307">
    <property type="term" value="P:DNA alkylation repair"/>
    <property type="evidence" value="ECO:0007669"/>
    <property type="project" value="InterPro"/>
</dbReference>
<evidence type="ECO:0000256" key="6">
    <source>
        <dbReference type="ARBA" id="ARBA00023002"/>
    </source>
</evidence>
<dbReference type="PROSITE" id="PS51471">
    <property type="entry name" value="FE2OG_OXY"/>
    <property type="match status" value="1"/>
</dbReference>
<dbReference type="GO" id="GO:0016705">
    <property type="term" value="F:oxidoreductase activity, acting on paired donors, with incorporation or reduction of molecular oxygen"/>
    <property type="evidence" value="ECO:0007669"/>
    <property type="project" value="UniProtKB-ARBA"/>
</dbReference>
<dbReference type="GO" id="GO:0032451">
    <property type="term" value="F:demethylase activity"/>
    <property type="evidence" value="ECO:0007669"/>
    <property type="project" value="UniProtKB-ARBA"/>
</dbReference>
<dbReference type="PANTHER" id="PTHR31212:SF4">
    <property type="entry name" value="ALPHA-KETOGLUTARATE-DEPENDENT DIOXYGENASE ALKB HOMOLOG 3"/>
    <property type="match status" value="1"/>
</dbReference>
<dbReference type="GO" id="GO:0140097">
    <property type="term" value="F:catalytic activity, acting on DNA"/>
    <property type="evidence" value="ECO:0007669"/>
    <property type="project" value="UniProtKB-ARBA"/>
</dbReference>
<evidence type="ECO:0000256" key="7">
    <source>
        <dbReference type="ARBA" id="ARBA00023004"/>
    </source>
</evidence>